<feature type="transmembrane region" description="Helical" evidence="1">
    <location>
        <begin position="45"/>
        <end position="63"/>
    </location>
</feature>
<proteinExistence type="predicted"/>
<evidence type="ECO:0008006" key="4">
    <source>
        <dbReference type="Google" id="ProtNLM"/>
    </source>
</evidence>
<organism evidence="2 3">
    <name type="scientific">Tropicimonas sediminicola</name>
    <dbReference type="NCBI Taxonomy" id="1031541"/>
    <lineage>
        <taxon>Bacteria</taxon>
        <taxon>Pseudomonadati</taxon>
        <taxon>Pseudomonadota</taxon>
        <taxon>Alphaproteobacteria</taxon>
        <taxon>Rhodobacterales</taxon>
        <taxon>Roseobacteraceae</taxon>
        <taxon>Tropicimonas</taxon>
    </lineage>
</organism>
<dbReference type="Pfam" id="PF09838">
    <property type="entry name" value="DUF2065"/>
    <property type="match status" value="1"/>
</dbReference>
<evidence type="ECO:0000313" key="2">
    <source>
        <dbReference type="EMBL" id="SNS24285.1"/>
    </source>
</evidence>
<dbReference type="AlphaFoldDB" id="A0A239CVP1"/>
<protein>
    <recommendedName>
        <fullName evidence="4">DUF2065 domain-containing protein</fullName>
    </recommendedName>
</protein>
<evidence type="ECO:0000256" key="1">
    <source>
        <dbReference type="SAM" id="Phobius"/>
    </source>
</evidence>
<name>A0A239CVP1_9RHOB</name>
<reference evidence="2 3" key="1">
    <citation type="submission" date="2017-06" db="EMBL/GenBank/DDBJ databases">
        <authorList>
            <person name="Kim H.J."/>
            <person name="Triplett B.A."/>
        </authorList>
    </citation>
    <scope>NUCLEOTIDE SEQUENCE [LARGE SCALE GENOMIC DNA]</scope>
    <source>
        <strain evidence="2 3">DSM 29339</strain>
    </source>
</reference>
<sequence>MIAILILAFGLVLVLEGLVLALAPSRMEEVLRMLVEMPVETRRLIGLLAMTLGGILLWLAAWVSG</sequence>
<keyword evidence="1" id="KW-0472">Membrane</keyword>
<dbReference type="InterPro" id="IPR019201">
    <property type="entry name" value="DUF2065"/>
</dbReference>
<dbReference type="RefSeq" id="WP_342747441.1">
    <property type="nucleotide sequence ID" value="NZ_FZOY01000001.1"/>
</dbReference>
<dbReference type="EMBL" id="FZOY01000001">
    <property type="protein sequence ID" value="SNS24285.1"/>
    <property type="molecule type" value="Genomic_DNA"/>
</dbReference>
<keyword evidence="3" id="KW-1185">Reference proteome</keyword>
<dbReference type="Proteomes" id="UP000198426">
    <property type="component" value="Unassembled WGS sequence"/>
</dbReference>
<evidence type="ECO:0000313" key="3">
    <source>
        <dbReference type="Proteomes" id="UP000198426"/>
    </source>
</evidence>
<accession>A0A239CVP1</accession>
<gene>
    <name evidence="2" type="ORF">SAMN05421757_101508</name>
</gene>
<keyword evidence="1" id="KW-1133">Transmembrane helix</keyword>
<keyword evidence="1" id="KW-0812">Transmembrane</keyword>